<reference evidence="2" key="1">
    <citation type="submission" date="2020-05" db="EMBL/GenBank/DDBJ databases">
        <title>Mycena genomes resolve the evolution of fungal bioluminescence.</title>
        <authorList>
            <person name="Tsai I.J."/>
        </authorList>
    </citation>
    <scope>NUCLEOTIDE SEQUENCE</scope>
    <source>
        <strain evidence="2">160909Yilan</strain>
    </source>
</reference>
<feature type="signal peptide" evidence="1">
    <location>
        <begin position="1"/>
        <end position="18"/>
    </location>
</feature>
<dbReference type="InterPro" id="IPR051288">
    <property type="entry name" value="Serum_paraoxonase/arylesterase"/>
</dbReference>
<gene>
    <name evidence="2" type="ORF">MSAN_00375500</name>
</gene>
<dbReference type="AlphaFoldDB" id="A0A8H6ZCD5"/>
<feature type="chain" id="PRO_5034835450" evidence="1">
    <location>
        <begin position="19"/>
        <end position="413"/>
    </location>
</feature>
<dbReference type="Gene3D" id="2.120.10.30">
    <property type="entry name" value="TolB, C-terminal domain"/>
    <property type="match status" value="1"/>
</dbReference>
<evidence type="ECO:0000313" key="3">
    <source>
        <dbReference type="Proteomes" id="UP000623467"/>
    </source>
</evidence>
<keyword evidence="1" id="KW-0732">Signal</keyword>
<dbReference type="PANTHER" id="PTHR11799">
    <property type="entry name" value="PARAOXONASE"/>
    <property type="match status" value="1"/>
</dbReference>
<sequence>MKSFTWLAVLCLVSNLERLTTPHTQRTTVSSQSIYIYRRRRAGSYLIFNRDFPTAFYAHGDTEGHCEFKTAPDFKFCEDAIFWDIHDEATNSVRHETIISCDPGRGEWNTVMGPLMNPDPHGALWLLSAEKDAVPQRITMENYPSNHDFHPLGIAISPAHGNTPSNLFAINHARQRTVIEQFTISPVSPGVATHVRTISSPYFVSPNSLALTSPSSFYVSNDHLMTRRLPWGLGSVLPITETMLTLPLGWVSHITLDPEPTAHTPILEHKFAALFIPFANGVSLSPSGSHLAVASSTSAEVRMYSRDPTTNTLSHEHSVPVPFCPDNLEFDESGTLIVSGHPHFPSLVKTKNDPANAKAPSWVVAINQTHDVETLFQSDGTYFSSSAGSLRDASTGTLLVNGLYETGVLVCRP</sequence>
<protein>
    <submittedName>
        <fullName evidence="2">Uncharacterized protein</fullName>
    </submittedName>
</protein>
<dbReference type="SUPFAM" id="SSF63829">
    <property type="entry name" value="Calcium-dependent phosphotriesterase"/>
    <property type="match status" value="1"/>
</dbReference>
<accession>A0A8H6ZCD5</accession>
<comment type="caution">
    <text evidence="2">The sequence shown here is derived from an EMBL/GenBank/DDBJ whole genome shotgun (WGS) entry which is preliminary data.</text>
</comment>
<organism evidence="2 3">
    <name type="scientific">Mycena sanguinolenta</name>
    <dbReference type="NCBI Taxonomy" id="230812"/>
    <lineage>
        <taxon>Eukaryota</taxon>
        <taxon>Fungi</taxon>
        <taxon>Dikarya</taxon>
        <taxon>Basidiomycota</taxon>
        <taxon>Agaricomycotina</taxon>
        <taxon>Agaricomycetes</taxon>
        <taxon>Agaricomycetidae</taxon>
        <taxon>Agaricales</taxon>
        <taxon>Marasmiineae</taxon>
        <taxon>Mycenaceae</taxon>
        <taxon>Mycena</taxon>
    </lineage>
</organism>
<proteinExistence type="predicted"/>
<evidence type="ECO:0000313" key="2">
    <source>
        <dbReference type="EMBL" id="KAF7374894.1"/>
    </source>
</evidence>
<dbReference type="InterPro" id="IPR011042">
    <property type="entry name" value="6-blade_b-propeller_TolB-like"/>
</dbReference>
<keyword evidence="3" id="KW-1185">Reference proteome</keyword>
<dbReference type="OrthoDB" id="5307922at2759"/>
<dbReference type="EMBL" id="JACAZH010000002">
    <property type="protein sequence ID" value="KAF7374894.1"/>
    <property type="molecule type" value="Genomic_DNA"/>
</dbReference>
<dbReference type="PANTHER" id="PTHR11799:SF30">
    <property type="entry name" value="SERUM PARAOXONASE_ARYLESTERASE 2"/>
    <property type="match status" value="1"/>
</dbReference>
<evidence type="ECO:0000256" key="1">
    <source>
        <dbReference type="SAM" id="SignalP"/>
    </source>
</evidence>
<name>A0A8H6ZCD5_9AGAR</name>
<dbReference type="Proteomes" id="UP000623467">
    <property type="component" value="Unassembled WGS sequence"/>
</dbReference>